<evidence type="ECO:0000313" key="2">
    <source>
        <dbReference type="Proteomes" id="UP000092460"/>
    </source>
</evidence>
<proteinExistence type="predicted"/>
<dbReference type="EnsemblMetazoa" id="GPPI041528-RA">
    <property type="protein sequence ID" value="GPPI041528-PA"/>
    <property type="gene ID" value="GPPI041528"/>
</dbReference>
<organism evidence="1 2">
    <name type="scientific">Glossina palpalis gambiensis</name>
    <dbReference type="NCBI Taxonomy" id="67801"/>
    <lineage>
        <taxon>Eukaryota</taxon>
        <taxon>Metazoa</taxon>
        <taxon>Ecdysozoa</taxon>
        <taxon>Arthropoda</taxon>
        <taxon>Hexapoda</taxon>
        <taxon>Insecta</taxon>
        <taxon>Pterygota</taxon>
        <taxon>Neoptera</taxon>
        <taxon>Endopterygota</taxon>
        <taxon>Diptera</taxon>
        <taxon>Brachycera</taxon>
        <taxon>Muscomorpha</taxon>
        <taxon>Hippoboscoidea</taxon>
        <taxon>Glossinidae</taxon>
        <taxon>Glossina</taxon>
    </lineage>
</organism>
<name>A0A1B0BV88_9MUSC</name>
<reference evidence="2" key="1">
    <citation type="submission" date="2015-01" db="EMBL/GenBank/DDBJ databases">
        <authorList>
            <person name="Aksoy S."/>
            <person name="Warren W."/>
            <person name="Wilson R.K."/>
        </authorList>
    </citation>
    <scope>NUCLEOTIDE SEQUENCE [LARGE SCALE GENOMIC DNA]</scope>
    <source>
        <strain evidence="2">IAEA</strain>
    </source>
</reference>
<dbReference type="EMBL" id="JXJN01021158">
    <property type="status" value="NOT_ANNOTATED_CDS"/>
    <property type="molecule type" value="Genomic_DNA"/>
</dbReference>
<protein>
    <submittedName>
        <fullName evidence="1">Uncharacterized protein</fullName>
    </submittedName>
</protein>
<dbReference type="AlphaFoldDB" id="A0A1B0BV88"/>
<keyword evidence="2" id="KW-1185">Reference proteome</keyword>
<reference evidence="1" key="2">
    <citation type="submission" date="2020-05" db="UniProtKB">
        <authorList>
            <consortium name="EnsemblMetazoa"/>
        </authorList>
    </citation>
    <scope>IDENTIFICATION</scope>
    <source>
        <strain evidence="1">IAEA</strain>
    </source>
</reference>
<accession>A0A1B0BV88</accession>
<dbReference type="VEuPathDB" id="VectorBase:GPPI041528"/>
<dbReference type="Proteomes" id="UP000092460">
    <property type="component" value="Unassembled WGS sequence"/>
</dbReference>
<evidence type="ECO:0000313" key="1">
    <source>
        <dbReference type="EnsemblMetazoa" id="GPPI041528-PA"/>
    </source>
</evidence>
<sequence>MFIRYSSSITIAPRVKSYLDSMVTKFKILSFPHWLMSERCPISTTAAQNRLIRVPLNCDFIFRISNSILSSAVLCTKMMAGQHKEAEYFRNCYLRDCMMMAV</sequence>